<feature type="compositionally biased region" description="Polar residues" evidence="1">
    <location>
        <begin position="52"/>
        <end position="71"/>
    </location>
</feature>
<evidence type="ECO:0000313" key="3">
    <source>
        <dbReference type="Proteomes" id="UP000298030"/>
    </source>
</evidence>
<dbReference type="Proteomes" id="UP000298030">
    <property type="component" value="Unassembled WGS sequence"/>
</dbReference>
<dbReference type="STRING" id="71717.A0A4Y7TH46"/>
<feature type="region of interest" description="Disordered" evidence="1">
    <location>
        <begin position="1"/>
        <end position="71"/>
    </location>
</feature>
<dbReference type="OrthoDB" id="3253535at2759"/>
<sequence>MAHPHTLSRPQVNRGVYTPSSSSSSSSTSSTNSYFSAQAPSTGVSPAISPATPYTSVTSRNQSGITSTNTMHARDDPLRQFALHIPAPPTLSLSAASRQPVPSVHAGAMHTSSGRTSSTPGYDDLPSPMDRSRRMPSSTHAPQMTVASSVYYYTLSVTLPTSIQPEMVTVCANKGDKLKVVADAWHMENESHYEWQISFPPRDVDMSAVHARFDETKNLTIDVRRIPRLYR</sequence>
<feature type="region of interest" description="Disordered" evidence="1">
    <location>
        <begin position="92"/>
        <end position="141"/>
    </location>
</feature>
<proteinExistence type="predicted"/>
<feature type="compositionally biased region" description="Low complexity" evidence="1">
    <location>
        <begin position="20"/>
        <end position="33"/>
    </location>
</feature>
<evidence type="ECO:0008006" key="4">
    <source>
        <dbReference type="Google" id="ProtNLM"/>
    </source>
</evidence>
<organism evidence="2 3">
    <name type="scientific">Coprinellus micaceus</name>
    <name type="common">Glistening ink-cap mushroom</name>
    <name type="synonym">Coprinus micaceus</name>
    <dbReference type="NCBI Taxonomy" id="71717"/>
    <lineage>
        <taxon>Eukaryota</taxon>
        <taxon>Fungi</taxon>
        <taxon>Dikarya</taxon>
        <taxon>Basidiomycota</taxon>
        <taxon>Agaricomycotina</taxon>
        <taxon>Agaricomycetes</taxon>
        <taxon>Agaricomycetidae</taxon>
        <taxon>Agaricales</taxon>
        <taxon>Agaricineae</taxon>
        <taxon>Psathyrellaceae</taxon>
        <taxon>Coprinellus</taxon>
    </lineage>
</organism>
<dbReference type="AlphaFoldDB" id="A0A4Y7TH46"/>
<gene>
    <name evidence="2" type="ORF">FA13DRAFT_156992</name>
</gene>
<accession>A0A4Y7TH46</accession>
<protein>
    <recommendedName>
        <fullName evidence="4">SHSP domain-containing protein</fullName>
    </recommendedName>
</protein>
<feature type="compositionally biased region" description="Polar residues" evidence="1">
    <location>
        <begin position="110"/>
        <end position="120"/>
    </location>
</feature>
<name>A0A4Y7TH46_COPMI</name>
<feature type="compositionally biased region" description="Polar residues" evidence="1">
    <location>
        <begin position="34"/>
        <end position="44"/>
    </location>
</feature>
<dbReference type="EMBL" id="QPFP01000012">
    <property type="protein sequence ID" value="TEB33486.1"/>
    <property type="molecule type" value="Genomic_DNA"/>
</dbReference>
<evidence type="ECO:0000313" key="2">
    <source>
        <dbReference type="EMBL" id="TEB33486.1"/>
    </source>
</evidence>
<evidence type="ECO:0000256" key="1">
    <source>
        <dbReference type="SAM" id="MobiDB-lite"/>
    </source>
</evidence>
<reference evidence="2 3" key="1">
    <citation type="journal article" date="2019" name="Nat. Ecol. Evol.">
        <title>Megaphylogeny resolves global patterns of mushroom evolution.</title>
        <authorList>
            <person name="Varga T."/>
            <person name="Krizsan K."/>
            <person name="Foldi C."/>
            <person name="Dima B."/>
            <person name="Sanchez-Garcia M."/>
            <person name="Sanchez-Ramirez S."/>
            <person name="Szollosi G.J."/>
            <person name="Szarkandi J.G."/>
            <person name="Papp V."/>
            <person name="Albert L."/>
            <person name="Andreopoulos W."/>
            <person name="Angelini C."/>
            <person name="Antonin V."/>
            <person name="Barry K.W."/>
            <person name="Bougher N.L."/>
            <person name="Buchanan P."/>
            <person name="Buyck B."/>
            <person name="Bense V."/>
            <person name="Catcheside P."/>
            <person name="Chovatia M."/>
            <person name="Cooper J."/>
            <person name="Damon W."/>
            <person name="Desjardin D."/>
            <person name="Finy P."/>
            <person name="Geml J."/>
            <person name="Haridas S."/>
            <person name="Hughes K."/>
            <person name="Justo A."/>
            <person name="Karasinski D."/>
            <person name="Kautmanova I."/>
            <person name="Kiss B."/>
            <person name="Kocsube S."/>
            <person name="Kotiranta H."/>
            <person name="LaButti K.M."/>
            <person name="Lechner B.E."/>
            <person name="Liimatainen K."/>
            <person name="Lipzen A."/>
            <person name="Lukacs Z."/>
            <person name="Mihaltcheva S."/>
            <person name="Morgado L.N."/>
            <person name="Niskanen T."/>
            <person name="Noordeloos M.E."/>
            <person name="Ohm R.A."/>
            <person name="Ortiz-Santana B."/>
            <person name="Ovrebo C."/>
            <person name="Racz N."/>
            <person name="Riley R."/>
            <person name="Savchenko A."/>
            <person name="Shiryaev A."/>
            <person name="Soop K."/>
            <person name="Spirin V."/>
            <person name="Szebenyi C."/>
            <person name="Tomsovsky M."/>
            <person name="Tulloss R.E."/>
            <person name="Uehling J."/>
            <person name="Grigoriev I.V."/>
            <person name="Vagvolgyi C."/>
            <person name="Papp T."/>
            <person name="Martin F.M."/>
            <person name="Miettinen O."/>
            <person name="Hibbett D.S."/>
            <person name="Nagy L.G."/>
        </authorList>
    </citation>
    <scope>NUCLEOTIDE SEQUENCE [LARGE SCALE GENOMIC DNA]</scope>
    <source>
        <strain evidence="2 3">FP101781</strain>
    </source>
</reference>
<keyword evidence="3" id="KW-1185">Reference proteome</keyword>
<comment type="caution">
    <text evidence="2">The sequence shown here is derived from an EMBL/GenBank/DDBJ whole genome shotgun (WGS) entry which is preliminary data.</text>
</comment>